<dbReference type="Pfam" id="PF03448">
    <property type="entry name" value="MgtE_N"/>
    <property type="match status" value="1"/>
</dbReference>
<dbReference type="PANTHER" id="PTHR43773">
    <property type="entry name" value="MAGNESIUM TRANSPORTER MGTE"/>
    <property type="match status" value="1"/>
</dbReference>
<dbReference type="GO" id="GO:0046872">
    <property type="term" value="F:metal ion binding"/>
    <property type="evidence" value="ECO:0007669"/>
    <property type="project" value="UniProtKB-KW"/>
</dbReference>
<dbReference type="Pfam" id="PF00571">
    <property type="entry name" value="CBS"/>
    <property type="match status" value="2"/>
</dbReference>
<dbReference type="Gene3D" id="1.25.60.10">
    <property type="entry name" value="MgtE N-terminal domain-like"/>
    <property type="match status" value="1"/>
</dbReference>
<dbReference type="GO" id="GO:0005886">
    <property type="term" value="C:plasma membrane"/>
    <property type="evidence" value="ECO:0007669"/>
    <property type="project" value="UniProtKB-SubCell"/>
</dbReference>
<evidence type="ECO:0000256" key="9">
    <source>
        <dbReference type="RuleBase" id="RU362011"/>
    </source>
</evidence>
<feature type="domain" description="CBS" evidence="10">
    <location>
        <begin position="204"/>
        <end position="260"/>
    </location>
</feature>
<comment type="caution">
    <text evidence="9">Lacks conserved residue(s) required for the propagation of feature annotation.</text>
</comment>
<feature type="transmembrane region" description="Helical" evidence="9">
    <location>
        <begin position="360"/>
        <end position="382"/>
    </location>
</feature>
<dbReference type="PROSITE" id="PS51371">
    <property type="entry name" value="CBS"/>
    <property type="match status" value="1"/>
</dbReference>
<dbReference type="InterPro" id="IPR046342">
    <property type="entry name" value="CBS_dom_sf"/>
</dbReference>
<dbReference type="SUPFAM" id="SSF54631">
    <property type="entry name" value="CBS-domain pair"/>
    <property type="match status" value="1"/>
</dbReference>
<dbReference type="PANTHER" id="PTHR43773:SF1">
    <property type="entry name" value="MAGNESIUM TRANSPORTER MGTE"/>
    <property type="match status" value="1"/>
</dbReference>
<comment type="function">
    <text evidence="9">Acts as a magnesium transporter.</text>
</comment>
<evidence type="ECO:0000256" key="2">
    <source>
        <dbReference type="ARBA" id="ARBA00009749"/>
    </source>
</evidence>
<evidence type="ECO:0000256" key="7">
    <source>
        <dbReference type="ARBA" id="ARBA00023136"/>
    </source>
</evidence>
<keyword evidence="9" id="KW-0479">Metal-binding</keyword>
<keyword evidence="12" id="KW-1185">Reference proteome</keyword>
<dbReference type="InterPro" id="IPR000644">
    <property type="entry name" value="CBS_dom"/>
</dbReference>
<evidence type="ECO:0000256" key="5">
    <source>
        <dbReference type="ARBA" id="ARBA00022842"/>
    </source>
</evidence>
<keyword evidence="6 9" id="KW-1133">Transmembrane helix</keyword>
<comment type="subunit">
    <text evidence="9">Homodimer.</text>
</comment>
<dbReference type="InterPro" id="IPR006669">
    <property type="entry name" value="MgtE_transporter"/>
</dbReference>
<keyword evidence="3 9" id="KW-0813">Transport</keyword>
<dbReference type="NCBIfam" id="TIGR00400">
    <property type="entry name" value="mgtE"/>
    <property type="match status" value="1"/>
</dbReference>
<dbReference type="GO" id="GO:0015095">
    <property type="term" value="F:magnesium ion transmembrane transporter activity"/>
    <property type="evidence" value="ECO:0007669"/>
    <property type="project" value="UniProtKB-UniRule"/>
</dbReference>
<gene>
    <name evidence="11" type="ORF">DFR27_1891</name>
</gene>
<dbReference type="Gene3D" id="1.10.357.20">
    <property type="entry name" value="SLC41 divalent cation transporters, integral membrane domain"/>
    <property type="match status" value="1"/>
</dbReference>
<comment type="subcellular location">
    <subcellularLocation>
        <location evidence="9">Cell membrane</location>
        <topology evidence="9">Multi-pass membrane protein</topology>
    </subcellularLocation>
    <subcellularLocation>
        <location evidence="1">Membrane</location>
        <topology evidence="1">Multi-pass membrane protein</topology>
    </subcellularLocation>
</comment>
<dbReference type="InterPro" id="IPR006668">
    <property type="entry name" value="Mg_transptr_MgtE_intracell_dom"/>
</dbReference>
<dbReference type="OrthoDB" id="9790355at2"/>
<keyword evidence="7 9" id="KW-0472">Membrane</keyword>
<proteinExistence type="inferred from homology"/>
<reference evidence="11 12" key="1">
    <citation type="submission" date="2018-10" db="EMBL/GenBank/DDBJ databases">
        <title>Genomic Encyclopedia of Type Strains, Phase IV (KMG-IV): sequencing the most valuable type-strain genomes for metagenomic binning, comparative biology and taxonomic classification.</title>
        <authorList>
            <person name="Goeker M."/>
        </authorList>
    </citation>
    <scope>NUCLEOTIDE SEQUENCE [LARGE SCALE GENOMIC DNA]</scope>
    <source>
        <strain evidence="11 12">DSM 25080</strain>
    </source>
</reference>
<dbReference type="InterPro" id="IPR038076">
    <property type="entry name" value="MgtE_N_sf"/>
</dbReference>
<sequence>MYDDALTREQFHELSDAVAQDDGARIRSIIKHLPPVNQARLIESSTPPTRRLLWANIADETQPEVLTELSEDIQSQFLERMEASEVAAATEGLETDDIVDILQQLPENVIQDVLQEMSWQDRHRVERVLSFDEDTAGGLMNTDTITVRPKFTLDVVLRYLRRHDDLPNTTDSLFVVNSGDEYVGTLPLSRVLTSDPSMTVREVMVTSVEPIIATATDREVAQLFERNDLVSAPVVDSNGCLLGRITIDDVVDVIREDTDHNMMGLAGLDDDIDTFATVRKSLPRRALWLSINLLAAFTSSTVIKMFEATIEQVVALAILMPIVASMGGVAGNQTLTVVIRGMALGQISRSNLGWLLRRELTMGLINGIFFAVSVGIMSYFWFGAWTLGLVIGLALIFNLLNAAIAGTVIPLVLKSMKIDPALAGGMIQTTATDVLGFLSFLGLATIFYG</sequence>
<dbReference type="SMART" id="SM00924">
    <property type="entry name" value="MgtE_N"/>
    <property type="match status" value="1"/>
</dbReference>
<dbReference type="AlphaFoldDB" id="A0A3M0A3V1"/>
<dbReference type="InterPro" id="IPR036739">
    <property type="entry name" value="SLC41_membr_dom_sf"/>
</dbReference>
<feature type="transmembrane region" description="Helical" evidence="9">
    <location>
        <begin position="425"/>
        <end position="448"/>
    </location>
</feature>
<evidence type="ECO:0000313" key="12">
    <source>
        <dbReference type="Proteomes" id="UP000267187"/>
    </source>
</evidence>
<feature type="transmembrane region" description="Helical" evidence="9">
    <location>
        <begin position="388"/>
        <end position="413"/>
    </location>
</feature>
<evidence type="ECO:0000256" key="8">
    <source>
        <dbReference type="PROSITE-ProRule" id="PRU00703"/>
    </source>
</evidence>
<keyword evidence="5 9" id="KW-0460">Magnesium</keyword>
<dbReference type="InterPro" id="IPR006667">
    <property type="entry name" value="SLC41_membr_dom"/>
</dbReference>
<comment type="similarity">
    <text evidence="2 9">Belongs to the SLC41A transporter family.</text>
</comment>
<organism evidence="11 12">
    <name type="scientific">Umboniibacter marinipuniceus</name>
    <dbReference type="NCBI Taxonomy" id="569599"/>
    <lineage>
        <taxon>Bacteria</taxon>
        <taxon>Pseudomonadati</taxon>
        <taxon>Pseudomonadota</taxon>
        <taxon>Gammaproteobacteria</taxon>
        <taxon>Cellvibrionales</taxon>
        <taxon>Cellvibrionaceae</taxon>
        <taxon>Umboniibacter</taxon>
    </lineage>
</organism>
<name>A0A3M0A3V1_9GAMM</name>
<dbReference type="Pfam" id="PF01769">
    <property type="entry name" value="MgtE"/>
    <property type="match status" value="1"/>
</dbReference>
<protein>
    <recommendedName>
        <fullName evidence="9">Magnesium transporter MgtE</fullName>
    </recommendedName>
</protein>
<dbReference type="CDD" id="cd04606">
    <property type="entry name" value="CBS_pair_Mg_transporter"/>
    <property type="match status" value="1"/>
</dbReference>
<dbReference type="EMBL" id="REFJ01000004">
    <property type="protein sequence ID" value="RMA79450.1"/>
    <property type="molecule type" value="Genomic_DNA"/>
</dbReference>
<evidence type="ECO:0000256" key="1">
    <source>
        <dbReference type="ARBA" id="ARBA00004141"/>
    </source>
</evidence>
<feature type="transmembrane region" description="Helical" evidence="9">
    <location>
        <begin position="312"/>
        <end position="339"/>
    </location>
</feature>
<dbReference type="SUPFAM" id="SSF161093">
    <property type="entry name" value="MgtE membrane domain-like"/>
    <property type="match status" value="1"/>
</dbReference>
<dbReference type="Gene3D" id="3.10.580.10">
    <property type="entry name" value="CBS-domain"/>
    <property type="match status" value="1"/>
</dbReference>
<dbReference type="Proteomes" id="UP000267187">
    <property type="component" value="Unassembled WGS sequence"/>
</dbReference>
<evidence type="ECO:0000256" key="6">
    <source>
        <dbReference type="ARBA" id="ARBA00022989"/>
    </source>
</evidence>
<keyword evidence="8" id="KW-0129">CBS domain</keyword>
<accession>A0A3M0A3V1</accession>
<evidence type="ECO:0000313" key="11">
    <source>
        <dbReference type="EMBL" id="RMA79450.1"/>
    </source>
</evidence>
<keyword evidence="9" id="KW-1003">Cell membrane</keyword>
<comment type="caution">
    <text evidence="11">The sequence shown here is derived from an EMBL/GenBank/DDBJ whole genome shotgun (WGS) entry which is preliminary data.</text>
</comment>
<evidence type="ECO:0000259" key="10">
    <source>
        <dbReference type="PROSITE" id="PS51371"/>
    </source>
</evidence>
<dbReference type="RefSeq" id="WP_121877206.1">
    <property type="nucleotide sequence ID" value="NZ_REFJ01000004.1"/>
</dbReference>
<evidence type="ECO:0000256" key="4">
    <source>
        <dbReference type="ARBA" id="ARBA00022692"/>
    </source>
</evidence>
<evidence type="ECO:0000256" key="3">
    <source>
        <dbReference type="ARBA" id="ARBA00022448"/>
    </source>
</evidence>
<keyword evidence="4 9" id="KW-0812">Transmembrane</keyword>
<dbReference type="SUPFAM" id="SSF158791">
    <property type="entry name" value="MgtE N-terminal domain-like"/>
    <property type="match status" value="1"/>
</dbReference>